<feature type="compositionally biased region" description="Low complexity" evidence="8">
    <location>
        <begin position="431"/>
        <end position="466"/>
    </location>
</feature>
<dbReference type="AlphaFoldDB" id="A0A8S8ZZL5"/>
<evidence type="ECO:0000256" key="5">
    <source>
        <dbReference type="ARBA" id="ARBA00022692"/>
    </source>
</evidence>
<evidence type="ECO:0000256" key="6">
    <source>
        <dbReference type="ARBA" id="ARBA00022989"/>
    </source>
</evidence>
<feature type="region of interest" description="Disordered" evidence="8">
    <location>
        <begin position="408"/>
        <end position="508"/>
    </location>
</feature>
<proteinExistence type="inferred from homology"/>
<dbReference type="EMBL" id="NMPR01000005">
    <property type="protein sequence ID" value="KAA8636237.1"/>
    <property type="molecule type" value="Genomic_DNA"/>
</dbReference>
<gene>
    <name evidence="10" type="ORF">SMACR_05031</name>
</gene>
<comment type="subcellular location">
    <subcellularLocation>
        <location evidence="1">Membrane</location>
        <topology evidence="1">Multi-pass membrane protein</topology>
    </subcellularLocation>
</comment>
<keyword evidence="7 9" id="KW-0472">Membrane</keyword>
<dbReference type="PANTHER" id="PTHR12982:SF0">
    <property type="entry name" value="PHOSPHATIDYLINOSITOL N-ACETYLGLUCOSAMINYLTRANSFERASE SUBUNIT C"/>
    <property type="match status" value="1"/>
</dbReference>
<dbReference type="GO" id="GO:0000506">
    <property type="term" value="C:glycosylphosphatidylinositol-N-acetylglucosaminyltransferase (GPI-GnT) complex"/>
    <property type="evidence" value="ECO:0007669"/>
    <property type="project" value="TreeGrafter"/>
</dbReference>
<comment type="similarity">
    <text evidence="3">Belongs to the PIGC family.</text>
</comment>
<organism evidence="10 11">
    <name type="scientific">Sordaria macrospora</name>
    <dbReference type="NCBI Taxonomy" id="5147"/>
    <lineage>
        <taxon>Eukaryota</taxon>
        <taxon>Fungi</taxon>
        <taxon>Dikarya</taxon>
        <taxon>Ascomycota</taxon>
        <taxon>Pezizomycotina</taxon>
        <taxon>Sordariomycetes</taxon>
        <taxon>Sordariomycetidae</taxon>
        <taxon>Sordariales</taxon>
        <taxon>Sordariaceae</taxon>
        <taxon>Sordaria</taxon>
    </lineage>
</organism>
<feature type="transmembrane region" description="Helical" evidence="9">
    <location>
        <begin position="138"/>
        <end position="166"/>
    </location>
</feature>
<comment type="caution">
    <text evidence="10">The sequence shown here is derived from an EMBL/GenBank/DDBJ whole genome shotgun (WGS) entry which is preliminary data.</text>
</comment>
<feature type="compositionally biased region" description="Low complexity" evidence="8">
    <location>
        <begin position="475"/>
        <end position="497"/>
    </location>
</feature>
<evidence type="ECO:0000256" key="4">
    <source>
        <dbReference type="ARBA" id="ARBA00022502"/>
    </source>
</evidence>
<sequence>MAPPSGLHQAALSSDFETPFPPLVRSSTVPASLKSHRTDPSHLAPEDAYSPVSPPRRTGLYNVDGSGSGTSAPNGASANELRPRHTRRKDGSRSRSRRRPRRFQKLLWVKQSYPDNYTDQATFLEKLQRNPRVKPYDFWPLVADSTVIVQQVCSVIIFIVCFVGIFQERVSPVSVVGFSSFATFIGWLLWDWWVGEESLKAQGAMDGTIHSDRGRDPRPVRRQDSVGGPTRNSSMVSLSGAGAGAGAATSTPASVPPSAAPSPRPDQHLHIPRFGIGPADSRSASIEPSTAAASRAGSRAQSVADFHEAHYGHHRHRSSTSSPVRGGGVIPGNSRLQLRLSTIKSAVLIYFTLLGLSPILKSLTRSTSSDSIWAISFWLLAINIFFFDYSINNNPFTQATITNPHSNQTGGIVMGGSTPAPAGVGVGGVTGTATPIPTLTSTSPPSSGPSSSSSSSSSASAFGTGTNTNSKPIVPGGTTSTSTPTIPTSAPTSSPAARGGTAPIPTQHKFPIASLSTNAALMASTVLASRLPSTGQVFSLTLFSIEVFGLFPVFRRYARHRSFRYHVILTILLLLGAGAGVGIIIGAPCPPSPIPSTLGTIGAGTATGTKAGDLIVREQDDTGVMWIAGMTGICECWQTWLKHSVLGMIVSCLIAALAMGGCSWWLIGLQKYKNEIYGPWDPARPIIISRRYYDDE</sequence>
<dbReference type="GO" id="GO:0006506">
    <property type="term" value="P:GPI anchor biosynthetic process"/>
    <property type="evidence" value="ECO:0007669"/>
    <property type="project" value="UniProtKB-KW"/>
</dbReference>
<evidence type="ECO:0000256" key="1">
    <source>
        <dbReference type="ARBA" id="ARBA00004141"/>
    </source>
</evidence>
<evidence type="ECO:0000256" key="7">
    <source>
        <dbReference type="ARBA" id="ARBA00023136"/>
    </source>
</evidence>
<feature type="compositionally biased region" description="Basic residues" evidence="8">
    <location>
        <begin position="84"/>
        <end position="99"/>
    </location>
</feature>
<dbReference type="PANTHER" id="PTHR12982">
    <property type="entry name" value="PHOSPHATIDYLINOSITOL GLYCAN, CLASS C"/>
    <property type="match status" value="1"/>
</dbReference>
<dbReference type="OMA" id="ILWDSWV"/>
<feature type="transmembrane region" description="Helical" evidence="9">
    <location>
        <begin position="172"/>
        <end position="190"/>
    </location>
</feature>
<evidence type="ECO:0000256" key="9">
    <source>
        <dbReference type="SAM" id="Phobius"/>
    </source>
</evidence>
<evidence type="ECO:0000256" key="3">
    <source>
        <dbReference type="ARBA" id="ARBA00008321"/>
    </source>
</evidence>
<name>A0A8S8ZZL5_SORMA</name>
<dbReference type="VEuPathDB" id="FungiDB:SMAC_05031"/>
<evidence type="ECO:0000256" key="8">
    <source>
        <dbReference type="SAM" id="MobiDB-lite"/>
    </source>
</evidence>
<accession>A0A8S8ZZL5</accession>
<feature type="compositionally biased region" description="Low complexity" evidence="8">
    <location>
        <begin position="233"/>
        <end position="253"/>
    </location>
</feature>
<evidence type="ECO:0000256" key="2">
    <source>
        <dbReference type="ARBA" id="ARBA00004687"/>
    </source>
</evidence>
<protein>
    <submittedName>
        <fullName evidence="10">Uncharacterized protein</fullName>
    </submittedName>
</protein>
<feature type="region of interest" description="Disordered" evidence="8">
    <location>
        <begin position="1"/>
        <end position="99"/>
    </location>
</feature>
<feature type="transmembrane region" description="Helical" evidence="9">
    <location>
        <begin position="537"/>
        <end position="554"/>
    </location>
</feature>
<evidence type="ECO:0000313" key="10">
    <source>
        <dbReference type="EMBL" id="KAA8636237.1"/>
    </source>
</evidence>
<keyword evidence="4" id="KW-0337">GPI-anchor biosynthesis</keyword>
<comment type="pathway">
    <text evidence="2">Glycolipid biosynthesis; glycosylphosphatidylinositol-anchor biosynthesis.</text>
</comment>
<feature type="compositionally biased region" description="Low complexity" evidence="8">
    <location>
        <begin position="289"/>
        <end position="299"/>
    </location>
</feature>
<dbReference type="InterPro" id="IPR009450">
    <property type="entry name" value="Plno_GlcNAc_GPI2"/>
</dbReference>
<feature type="transmembrane region" description="Helical" evidence="9">
    <location>
        <begin position="566"/>
        <end position="587"/>
    </location>
</feature>
<reference evidence="10 11" key="1">
    <citation type="submission" date="2017-07" db="EMBL/GenBank/DDBJ databases">
        <title>Genome sequence of the Sordaria macrospora wild type strain R19027.</title>
        <authorList>
            <person name="Nowrousian M."/>
            <person name="Teichert I."/>
            <person name="Kueck U."/>
        </authorList>
    </citation>
    <scope>NUCLEOTIDE SEQUENCE [LARGE SCALE GENOMIC DNA]</scope>
    <source>
        <strain evidence="10 11">R19027</strain>
        <tissue evidence="10">Mycelium</tissue>
    </source>
</reference>
<keyword evidence="5 9" id="KW-0812">Transmembrane</keyword>
<evidence type="ECO:0000313" key="11">
    <source>
        <dbReference type="Proteomes" id="UP000433876"/>
    </source>
</evidence>
<dbReference type="Proteomes" id="UP000433876">
    <property type="component" value="Unassembled WGS sequence"/>
</dbReference>
<feature type="compositionally biased region" description="Pro residues" evidence="8">
    <location>
        <begin position="254"/>
        <end position="264"/>
    </location>
</feature>
<feature type="region of interest" description="Disordered" evidence="8">
    <location>
        <begin position="205"/>
        <end position="299"/>
    </location>
</feature>
<dbReference type="Pfam" id="PF06432">
    <property type="entry name" value="GPI2"/>
    <property type="match status" value="2"/>
</dbReference>
<keyword evidence="6 9" id="KW-1133">Transmembrane helix</keyword>
<feature type="transmembrane region" description="Helical" evidence="9">
    <location>
        <begin position="645"/>
        <end position="667"/>
    </location>
</feature>
<feature type="compositionally biased region" description="Basic and acidic residues" evidence="8">
    <location>
        <begin position="209"/>
        <end position="224"/>
    </location>
</feature>